<dbReference type="AlphaFoldDB" id="A0A255YST2"/>
<evidence type="ECO:0000313" key="1">
    <source>
        <dbReference type="EMBL" id="OYQ32263.1"/>
    </source>
</evidence>
<organism evidence="1 2">
    <name type="scientific">Niveispirillum lacus</name>
    <dbReference type="NCBI Taxonomy" id="1981099"/>
    <lineage>
        <taxon>Bacteria</taxon>
        <taxon>Pseudomonadati</taxon>
        <taxon>Pseudomonadota</taxon>
        <taxon>Alphaproteobacteria</taxon>
        <taxon>Rhodospirillales</taxon>
        <taxon>Azospirillaceae</taxon>
        <taxon>Niveispirillum</taxon>
    </lineage>
</organism>
<dbReference type="Proteomes" id="UP000216998">
    <property type="component" value="Unassembled WGS sequence"/>
</dbReference>
<feature type="non-terminal residue" evidence="1">
    <location>
        <position position="1"/>
    </location>
</feature>
<accession>A0A255YST2</accession>
<reference evidence="1 2" key="1">
    <citation type="submission" date="2017-07" db="EMBL/GenBank/DDBJ databases">
        <title>Niveispirillum cyanobacteriorum sp. nov., isolated from cyanobacterial aggregates in a eutrophic lake.</title>
        <authorList>
            <person name="Cai H."/>
        </authorList>
    </citation>
    <scope>NUCLEOTIDE SEQUENCE [LARGE SCALE GENOMIC DNA]</scope>
    <source>
        <strain evidence="2">TH1-14</strain>
    </source>
</reference>
<proteinExistence type="predicted"/>
<gene>
    <name evidence="1" type="ORF">CHU95_15740</name>
</gene>
<keyword evidence="2" id="KW-1185">Reference proteome</keyword>
<dbReference type="EMBL" id="NOXU01000031">
    <property type="protein sequence ID" value="OYQ32263.1"/>
    <property type="molecule type" value="Genomic_DNA"/>
</dbReference>
<dbReference type="RefSeq" id="WP_207762520.1">
    <property type="nucleotide sequence ID" value="NZ_NOXU01000031.1"/>
</dbReference>
<sequence length="104" mass="11853">PYYSRNRQFPEVSIFFHSSDGATLAAKELIKMDTIFTIAGHGDPQGINDQRLSADNKIWLDDPEIIAQIARESGHIEGQKYYCVHVRLDQQILQRGLQSQQNLP</sequence>
<protein>
    <submittedName>
        <fullName evidence="1">Uncharacterized protein</fullName>
    </submittedName>
</protein>
<name>A0A255YST2_9PROT</name>
<evidence type="ECO:0000313" key="2">
    <source>
        <dbReference type="Proteomes" id="UP000216998"/>
    </source>
</evidence>
<comment type="caution">
    <text evidence="1">The sequence shown here is derived from an EMBL/GenBank/DDBJ whole genome shotgun (WGS) entry which is preliminary data.</text>
</comment>